<dbReference type="EMBL" id="JAPFFM010000003">
    <property type="protein sequence ID" value="KAJ6768936.1"/>
    <property type="molecule type" value="Genomic_DNA"/>
</dbReference>
<evidence type="ECO:0000313" key="1">
    <source>
        <dbReference type="EMBL" id="KAJ6768936.1"/>
    </source>
</evidence>
<comment type="caution">
    <text evidence="1">The sequence shown here is derived from an EMBL/GenBank/DDBJ whole genome shotgun (WGS) entry which is preliminary data.</text>
</comment>
<accession>A0A9Q0WM49</accession>
<sequence>MSRKQQLESVAARYVKTSSRLAMRSPQWVGSTVKENGFFNGCFRGGMEWDPGGKLGRLVGQGGGSTIGGGGGG</sequence>
<reference evidence="1" key="1">
    <citation type="submission" date="2022-11" db="EMBL/GenBank/DDBJ databases">
        <authorList>
            <person name="Hyden B.L."/>
            <person name="Feng K."/>
            <person name="Yates T."/>
            <person name="Jawdy S."/>
            <person name="Smart L.B."/>
            <person name="Muchero W."/>
        </authorList>
    </citation>
    <scope>NUCLEOTIDE SEQUENCE</scope>
    <source>
        <tissue evidence="1">Shoot tip</tissue>
    </source>
</reference>
<proteinExistence type="predicted"/>
<gene>
    <name evidence="1" type="ORF">OIU74_022578</name>
</gene>
<dbReference type="AlphaFoldDB" id="A0A9Q0WM49"/>
<keyword evidence="2" id="KW-1185">Reference proteome</keyword>
<dbReference type="Proteomes" id="UP001151752">
    <property type="component" value="Chromosome 8"/>
</dbReference>
<reference evidence="1" key="2">
    <citation type="journal article" date="2023" name="Int. J. Mol. Sci.">
        <title>De Novo Assembly and Annotation of 11 Diverse Shrub Willow (Salix) Genomes Reveals Novel Gene Organization in Sex-Linked Regions.</title>
        <authorList>
            <person name="Hyden B."/>
            <person name="Feng K."/>
            <person name="Yates T.B."/>
            <person name="Jawdy S."/>
            <person name="Cereghino C."/>
            <person name="Smart L.B."/>
            <person name="Muchero W."/>
        </authorList>
    </citation>
    <scope>NUCLEOTIDE SEQUENCE</scope>
    <source>
        <tissue evidence="1">Shoot tip</tissue>
    </source>
</reference>
<name>A0A9Q0WM49_9ROSI</name>
<evidence type="ECO:0000313" key="2">
    <source>
        <dbReference type="Proteomes" id="UP001151752"/>
    </source>
</evidence>
<organism evidence="1 2">
    <name type="scientific">Salix koriyanagi</name>
    <dbReference type="NCBI Taxonomy" id="2511006"/>
    <lineage>
        <taxon>Eukaryota</taxon>
        <taxon>Viridiplantae</taxon>
        <taxon>Streptophyta</taxon>
        <taxon>Embryophyta</taxon>
        <taxon>Tracheophyta</taxon>
        <taxon>Spermatophyta</taxon>
        <taxon>Magnoliopsida</taxon>
        <taxon>eudicotyledons</taxon>
        <taxon>Gunneridae</taxon>
        <taxon>Pentapetalae</taxon>
        <taxon>rosids</taxon>
        <taxon>fabids</taxon>
        <taxon>Malpighiales</taxon>
        <taxon>Salicaceae</taxon>
        <taxon>Saliceae</taxon>
        <taxon>Salix</taxon>
    </lineage>
</organism>
<protein>
    <submittedName>
        <fullName evidence="1">Uncharacterized protein</fullName>
    </submittedName>
</protein>